<evidence type="ECO:0000256" key="4">
    <source>
        <dbReference type="ARBA" id="ARBA00022741"/>
    </source>
</evidence>
<dbReference type="SUPFAM" id="SSF52374">
    <property type="entry name" value="Nucleotidylyl transferase"/>
    <property type="match status" value="1"/>
</dbReference>
<comment type="similarity">
    <text evidence="1 10">Belongs to the class-I aminoacyl-tRNA synthetase family.</text>
</comment>
<dbReference type="GO" id="GO:0006429">
    <property type="term" value="P:leucyl-tRNA aminoacylation"/>
    <property type="evidence" value="ECO:0007669"/>
    <property type="project" value="InterPro"/>
</dbReference>
<dbReference type="Pfam" id="PF09334">
    <property type="entry name" value="tRNA-synt_1g"/>
    <property type="match status" value="1"/>
</dbReference>
<evidence type="ECO:0000259" key="13">
    <source>
        <dbReference type="Pfam" id="PF09334"/>
    </source>
</evidence>
<dbReference type="InterPro" id="IPR002300">
    <property type="entry name" value="aa-tRNA-synth_Ia"/>
</dbReference>
<evidence type="ECO:0000256" key="5">
    <source>
        <dbReference type="ARBA" id="ARBA00022840"/>
    </source>
</evidence>
<reference evidence="15 16" key="1">
    <citation type="submission" date="2015-05" db="EMBL/GenBank/DDBJ databases">
        <title>Distinctive expansion of gene families associated with plant cell wall degradation and secondary metabolism in the genomes of grapevine trunk pathogens.</title>
        <authorList>
            <person name="Lawrence D.P."/>
            <person name="Travadon R."/>
            <person name="Rolshausen P.E."/>
            <person name="Baumgartner K."/>
        </authorList>
    </citation>
    <scope>NUCLEOTIDE SEQUENCE [LARGE SCALE GENOMIC DNA]</scope>
    <source>
        <strain evidence="15">UCRPC4</strain>
    </source>
</reference>
<dbReference type="InterPro" id="IPR013155">
    <property type="entry name" value="M/V/L/I-tRNA-synth_anticd-bd"/>
</dbReference>
<dbReference type="InterPro" id="IPR025709">
    <property type="entry name" value="Leu_tRNA-synth_edit"/>
</dbReference>
<evidence type="ECO:0000256" key="6">
    <source>
        <dbReference type="ARBA" id="ARBA00022917"/>
    </source>
</evidence>
<dbReference type="FunFam" id="1.10.730.10:FF:000002">
    <property type="entry name" value="Leucine--tRNA ligase"/>
    <property type="match status" value="1"/>
</dbReference>
<dbReference type="Gene3D" id="3.90.740.10">
    <property type="entry name" value="Valyl/Leucyl/Isoleucyl-tRNA synthetase, editing domain"/>
    <property type="match status" value="1"/>
</dbReference>
<evidence type="ECO:0000256" key="9">
    <source>
        <dbReference type="ARBA" id="ARBA00047469"/>
    </source>
</evidence>
<organism evidence="15 16">
    <name type="scientific">Phaeomoniella chlamydospora</name>
    <name type="common">Phaeoacremonium chlamydosporum</name>
    <dbReference type="NCBI Taxonomy" id="158046"/>
    <lineage>
        <taxon>Eukaryota</taxon>
        <taxon>Fungi</taxon>
        <taxon>Dikarya</taxon>
        <taxon>Ascomycota</taxon>
        <taxon>Pezizomycotina</taxon>
        <taxon>Eurotiomycetes</taxon>
        <taxon>Chaetothyriomycetidae</taxon>
        <taxon>Phaeomoniellales</taxon>
        <taxon>Phaeomoniellaceae</taxon>
        <taxon>Phaeomoniella</taxon>
    </lineage>
</organism>
<feature type="domain" description="Methionyl/Leucyl tRNA synthetase" evidence="13">
    <location>
        <begin position="1"/>
        <end position="125"/>
    </location>
</feature>
<dbReference type="Proteomes" id="UP000053317">
    <property type="component" value="Unassembled WGS sequence"/>
</dbReference>
<keyword evidence="7 10" id="KW-0030">Aminoacyl-tRNA synthetase</keyword>
<evidence type="ECO:0000256" key="1">
    <source>
        <dbReference type="ARBA" id="ARBA00005594"/>
    </source>
</evidence>
<name>A0A0G2ERP8_PHACM</name>
<protein>
    <recommendedName>
        <fullName evidence="2">leucine--tRNA ligase</fullName>
        <ecNumber evidence="2">6.1.1.4</ecNumber>
    </recommendedName>
    <alternativeName>
        <fullName evidence="8">Leucyl-tRNA synthetase</fullName>
    </alternativeName>
</protein>
<dbReference type="Gene3D" id="3.10.20.590">
    <property type="match status" value="1"/>
</dbReference>
<accession>A0A0G2ERP8</accession>
<evidence type="ECO:0000259" key="14">
    <source>
        <dbReference type="Pfam" id="PF13603"/>
    </source>
</evidence>
<dbReference type="Pfam" id="PF08264">
    <property type="entry name" value="Anticodon_1"/>
    <property type="match status" value="1"/>
</dbReference>
<dbReference type="EMBL" id="LCWF01000041">
    <property type="protein sequence ID" value="KKY25442.1"/>
    <property type="molecule type" value="Genomic_DNA"/>
</dbReference>
<dbReference type="InterPro" id="IPR009008">
    <property type="entry name" value="Val/Leu/Ile-tRNA-synth_edit"/>
</dbReference>
<dbReference type="InterPro" id="IPR015413">
    <property type="entry name" value="Methionyl/Leucyl_tRNA_Synth"/>
</dbReference>
<keyword evidence="16" id="KW-1185">Reference proteome</keyword>
<dbReference type="InterPro" id="IPR014729">
    <property type="entry name" value="Rossmann-like_a/b/a_fold"/>
</dbReference>
<dbReference type="PANTHER" id="PTHR43740:SF2">
    <property type="entry name" value="LEUCINE--TRNA LIGASE, MITOCHONDRIAL"/>
    <property type="match status" value="1"/>
</dbReference>
<evidence type="ECO:0000256" key="3">
    <source>
        <dbReference type="ARBA" id="ARBA00022598"/>
    </source>
</evidence>
<reference evidence="15 16" key="2">
    <citation type="submission" date="2015-05" db="EMBL/GenBank/DDBJ databases">
        <authorList>
            <person name="Morales-Cruz A."/>
            <person name="Amrine K.C."/>
            <person name="Cantu D."/>
        </authorList>
    </citation>
    <scope>NUCLEOTIDE SEQUENCE [LARGE SCALE GENOMIC DNA]</scope>
    <source>
        <strain evidence="15">UCRPC4</strain>
    </source>
</reference>
<dbReference type="Gene3D" id="2.20.28.290">
    <property type="match status" value="1"/>
</dbReference>
<dbReference type="GO" id="GO:0032543">
    <property type="term" value="P:mitochondrial translation"/>
    <property type="evidence" value="ECO:0007669"/>
    <property type="project" value="TreeGrafter"/>
</dbReference>
<dbReference type="AlphaFoldDB" id="A0A0G2ERP8"/>
<dbReference type="GO" id="GO:0005524">
    <property type="term" value="F:ATP binding"/>
    <property type="evidence" value="ECO:0007669"/>
    <property type="project" value="UniProtKB-KW"/>
</dbReference>
<keyword evidence="3 10" id="KW-0436">Ligase</keyword>
<evidence type="ECO:0000256" key="10">
    <source>
        <dbReference type="RuleBase" id="RU363039"/>
    </source>
</evidence>
<feature type="domain" description="Leucyl-tRNA synthetase editing" evidence="14">
    <location>
        <begin position="176"/>
        <end position="365"/>
    </location>
</feature>
<evidence type="ECO:0000256" key="8">
    <source>
        <dbReference type="ARBA" id="ARBA00030520"/>
    </source>
</evidence>
<dbReference type="SUPFAM" id="SSF50677">
    <property type="entry name" value="ValRS/IleRS/LeuRS editing domain"/>
    <property type="match status" value="1"/>
</dbReference>
<dbReference type="OrthoDB" id="15954at2759"/>
<evidence type="ECO:0000313" key="15">
    <source>
        <dbReference type="EMBL" id="KKY25442.1"/>
    </source>
</evidence>
<dbReference type="Pfam" id="PF00133">
    <property type="entry name" value="tRNA-synt_1"/>
    <property type="match status" value="2"/>
</dbReference>
<dbReference type="EC" id="6.1.1.4" evidence="2"/>
<evidence type="ECO:0000259" key="11">
    <source>
        <dbReference type="Pfam" id="PF00133"/>
    </source>
</evidence>
<evidence type="ECO:0000256" key="7">
    <source>
        <dbReference type="ARBA" id="ARBA00023146"/>
    </source>
</evidence>
<dbReference type="InterPro" id="IPR009080">
    <property type="entry name" value="tRNAsynth_Ia_anticodon-bd"/>
</dbReference>
<evidence type="ECO:0000256" key="2">
    <source>
        <dbReference type="ARBA" id="ARBA00013164"/>
    </source>
</evidence>
<dbReference type="Gene3D" id="1.10.730.10">
    <property type="entry name" value="Isoleucyl-tRNA Synthetase, Domain 1"/>
    <property type="match status" value="1"/>
</dbReference>
<dbReference type="FunFam" id="3.40.50.620:FF:000003">
    <property type="entry name" value="Leucine--tRNA ligase"/>
    <property type="match status" value="1"/>
</dbReference>
<comment type="caution">
    <text evidence="15">The sequence shown here is derived from an EMBL/GenBank/DDBJ whole genome shotgun (WGS) entry which is preliminary data.</text>
</comment>
<feature type="domain" description="Aminoacyl-tRNA synthetase class Ia" evidence="11">
    <location>
        <begin position="385"/>
        <end position="549"/>
    </location>
</feature>
<dbReference type="PANTHER" id="PTHR43740">
    <property type="entry name" value="LEUCYL-TRNA SYNTHETASE"/>
    <property type="match status" value="1"/>
</dbReference>
<evidence type="ECO:0000259" key="12">
    <source>
        <dbReference type="Pfam" id="PF08264"/>
    </source>
</evidence>
<dbReference type="GO" id="GO:0004823">
    <property type="term" value="F:leucine-tRNA ligase activity"/>
    <property type="evidence" value="ECO:0007669"/>
    <property type="project" value="UniProtKB-EC"/>
</dbReference>
<dbReference type="InterPro" id="IPR002302">
    <property type="entry name" value="Leu-tRNA-ligase"/>
</dbReference>
<keyword evidence="6 10" id="KW-0648">Protein biosynthesis</keyword>
<keyword evidence="4 10" id="KW-0547">Nucleotide-binding</keyword>
<feature type="domain" description="Aminoacyl-tRNA synthetase class Ia" evidence="11">
    <location>
        <begin position="590"/>
        <end position="626"/>
    </location>
</feature>
<feature type="domain" description="Methionyl/Valyl/Leucyl/Isoleucyl-tRNA synthetase anticodon-binding" evidence="12">
    <location>
        <begin position="686"/>
        <end position="829"/>
    </location>
</feature>
<evidence type="ECO:0000313" key="16">
    <source>
        <dbReference type="Proteomes" id="UP000053317"/>
    </source>
</evidence>
<comment type="catalytic activity">
    <reaction evidence="9">
        <text>tRNA(Leu) + L-leucine + ATP = L-leucyl-tRNA(Leu) + AMP + diphosphate</text>
        <dbReference type="Rhea" id="RHEA:11688"/>
        <dbReference type="Rhea" id="RHEA-COMP:9613"/>
        <dbReference type="Rhea" id="RHEA-COMP:9622"/>
        <dbReference type="ChEBI" id="CHEBI:30616"/>
        <dbReference type="ChEBI" id="CHEBI:33019"/>
        <dbReference type="ChEBI" id="CHEBI:57427"/>
        <dbReference type="ChEBI" id="CHEBI:78442"/>
        <dbReference type="ChEBI" id="CHEBI:78494"/>
        <dbReference type="ChEBI" id="CHEBI:456215"/>
        <dbReference type="EC" id="6.1.1.4"/>
    </reaction>
</comment>
<dbReference type="PRINTS" id="PR00985">
    <property type="entry name" value="TRNASYNTHLEU"/>
</dbReference>
<dbReference type="NCBIfam" id="TIGR00396">
    <property type="entry name" value="leuS_bact"/>
    <property type="match status" value="1"/>
</dbReference>
<sequence length="894" mass="99739">MGHVRVYTISDVISRYKRMTGHDVLHPMGWDAFGLPAENAALERGVNPRDWTLDNISKMKDQLKSMGSEFDWDKEFMTCSPSFYKHTQRIFLKLYERGLAYQSEAMVNWDPVDKTVLANEQVDANGNSWRSGAKVEKIMLKQWFFRITAFQDDLLEGIESLLEKCTWPERVLTQQKHWLGKSEGAKIRFVIAGEGVEQKKVEVFTTRPDTLFGAQFLALALNHPLVQQIAERDGDLRSFLANAADLPPESKAGYRLRGVYATNPLKKANGGVTEDLPVFAAPYVLSDYGEGAVMGVPGHDNRDWAFWAQHGNGSKPKVVVRAAIETANIETQSDIRLQYGAYTGHGILTDMCGDYAGLDSVEAGRKFVGELFGSGDADVAQNWRLRDWLISRQRYWGTPIPIIHCNSCGAVPIPDEQLPVELPDLSGVPPGTTGNPLEHIQSYFNTKCPTCHGPARRDTDTMDTFVDSSWYYMRFPDAKNETEPFSLESARRSLPVDIYIGGVEHAILHLLYARFIYKFLNSEGLIPYNQTMDQGSIEPFRQVISQGMVHGKTYSDPSSGRFLHPSEVSFDEKGSPVMTATGAKPNISFEKMSKSKHNGVDPSTIIAKYGADAVRAHVLFSAPVSEVLEWNEQKIVGIQRWFNKITRIVDESISRPPPSTSNGFNPLVLTLPPSLSALKEPEIKLLLTLNTTINSITRTFDTNPYALNTTISDLIKLTNHLTTYAPSSDPLHLFPHSLSLLLRLLSPIAPQFTQTLWTKLLSHWTSSLTIMPATTTQIPSLISQTPFPTALLTPSQETQLLTHHRQTFLCTVQINGKVRFSTEIPISSPPSSSDNTKISSSSAAAAAAVEEEEYITHHLLETQQGKIWLQERNDLQKKKKIIVVGGGKLVNFVF</sequence>
<dbReference type="Pfam" id="PF13603">
    <property type="entry name" value="tRNA-synt_1_2"/>
    <property type="match status" value="1"/>
</dbReference>
<gene>
    <name evidence="15" type="ORF">UCRPC4_g01706</name>
</gene>
<proteinExistence type="inferred from homology"/>
<dbReference type="GO" id="GO:0005739">
    <property type="term" value="C:mitochondrion"/>
    <property type="evidence" value="ECO:0007669"/>
    <property type="project" value="TreeGrafter"/>
</dbReference>
<keyword evidence="5 10" id="KW-0067">ATP-binding</keyword>
<dbReference type="Gene3D" id="3.40.50.620">
    <property type="entry name" value="HUPs"/>
    <property type="match status" value="2"/>
</dbReference>
<dbReference type="GO" id="GO:0002161">
    <property type="term" value="F:aminoacyl-tRNA deacylase activity"/>
    <property type="evidence" value="ECO:0007669"/>
    <property type="project" value="InterPro"/>
</dbReference>
<dbReference type="SUPFAM" id="SSF47323">
    <property type="entry name" value="Anticodon-binding domain of a subclass of class I aminoacyl-tRNA synthetases"/>
    <property type="match status" value="1"/>
</dbReference>